<dbReference type="InterPro" id="IPR011251">
    <property type="entry name" value="Luciferase-like_dom"/>
</dbReference>
<evidence type="ECO:0000259" key="2">
    <source>
        <dbReference type="Pfam" id="PF00296"/>
    </source>
</evidence>
<dbReference type="Proteomes" id="UP000057820">
    <property type="component" value="Chromosome 1"/>
</dbReference>
<dbReference type="GO" id="GO:0052749">
    <property type="term" value="F:glucose-6-phosphate dehydrogenase (coenzyme F420) activity"/>
    <property type="evidence" value="ECO:0007669"/>
    <property type="project" value="UniProtKB-EC"/>
</dbReference>
<dbReference type="GO" id="GO:0016705">
    <property type="term" value="F:oxidoreductase activity, acting on paired donors, with incorporation or reduction of molecular oxygen"/>
    <property type="evidence" value="ECO:0007669"/>
    <property type="project" value="InterPro"/>
</dbReference>
<dbReference type="PANTHER" id="PTHR43244">
    <property type="match status" value="1"/>
</dbReference>
<dbReference type="OMA" id="HPWLDNQ"/>
<gene>
    <name evidence="3" type="primary">fgd1_3</name>
    <name evidence="3" type="ORF">ERS450000_01768</name>
</gene>
<dbReference type="SUPFAM" id="SSF51679">
    <property type="entry name" value="Bacterial luciferase-like"/>
    <property type="match status" value="1"/>
</dbReference>
<reference evidence="4" key="1">
    <citation type="submission" date="2015-03" db="EMBL/GenBank/DDBJ databases">
        <authorList>
            <consortium name="Pathogen Informatics"/>
        </authorList>
    </citation>
    <scope>NUCLEOTIDE SEQUENCE [LARGE SCALE GENOMIC DNA]</scope>
    <source>
        <strain evidence="4">NCTC11134</strain>
    </source>
</reference>
<dbReference type="AlphaFoldDB" id="A0A0H5NL78"/>
<dbReference type="InterPro" id="IPR050564">
    <property type="entry name" value="F420-G6PD/mer"/>
</dbReference>
<dbReference type="EMBL" id="LN868938">
    <property type="protein sequence ID" value="CRY76273.1"/>
    <property type="molecule type" value="Genomic_DNA"/>
</dbReference>
<dbReference type="RefSeq" id="WP_011208862.1">
    <property type="nucleotide sequence ID" value="NZ_CAACYE020000001.1"/>
</dbReference>
<sequence>MPIGYKLAAEGYGPNDLIRQAVAAEQAGFDFVEISDHFHPWLDNQGHSPFAWSVLGAIAARTERIGLATGVTCPTLRYHPAIVAQAAATTALISDGRFTLGIGSGERLNEHVVGLEFPDSVRVRHEMLREALEIIRLLWQGGYRSYEGKYLQLSDARIFDLPETPPVIAVAAGGPAAARLAADLGDGLFATEPNAEIVREYHEHGGSGPRYAEVPVAWAPDEHTAAQAALETTRWALAGWKVMSELPNPVNFAAASATVREDDIRAHFTCGTDPDRYVEAVRTFTDAGFDHLVLQNAGPDPYGFIDFYGSRLRETLRESTALTAHRG</sequence>
<protein>
    <submittedName>
        <fullName evidence="3">F420-dependent glucose-6-phosphate dehydrogenase</fullName>
        <ecNumber evidence="3">1.1.98.2</ecNumber>
    </submittedName>
</protein>
<dbReference type="NCBIfam" id="TIGR03557">
    <property type="entry name" value="F420_G6P_family"/>
    <property type="match status" value="1"/>
</dbReference>
<evidence type="ECO:0000313" key="3">
    <source>
        <dbReference type="EMBL" id="CRY76273.1"/>
    </source>
</evidence>
<proteinExistence type="predicted"/>
<feature type="domain" description="Luciferase-like" evidence="2">
    <location>
        <begin position="13"/>
        <end position="291"/>
    </location>
</feature>
<dbReference type="GeneID" id="61133086"/>
<keyword evidence="1 3" id="KW-0560">Oxidoreductase</keyword>
<dbReference type="EC" id="1.1.98.2" evidence="3"/>
<name>A0A0H5NL78_NOCFR</name>
<dbReference type="InterPro" id="IPR019945">
    <property type="entry name" value="F420_G6P_DH-rel"/>
</dbReference>
<accession>A0A0H5NL78</accession>
<organism evidence="3 4">
    <name type="scientific">Nocardia farcinica</name>
    <dbReference type="NCBI Taxonomy" id="37329"/>
    <lineage>
        <taxon>Bacteria</taxon>
        <taxon>Bacillati</taxon>
        <taxon>Actinomycetota</taxon>
        <taxon>Actinomycetes</taxon>
        <taxon>Mycobacteriales</taxon>
        <taxon>Nocardiaceae</taxon>
        <taxon>Nocardia</taxon>
    </lineage>
</organism>
<dbReference type="InterPro" id="IPR036661">
    <property type="entry name" value="Luciferase-like_sf"/>
</dbReference>
<evidence type="ECO:0000313" key="4">
    <source>
        <dbReference type="Proteomes" id="UP000057820"/>
    </source>
</evidence>
<dbReference type="Gene3D" id="3.20.20.30">
    <property type="entry name" value="Luciferase-like domain"/>
    <property type="match status" value="1"/>
</dbReference>
<dbReference type="PANTHER" id="PTHR43244:SF1">
    <property type="entry name" value="5,10-METHYLENETETRAHYDROMETHANOPTERIN REDUCTASE"/>
    <property type="match status" value="1"/>
</dbReference>
<evidence type="ECO:0000256" key="1">
    <source>
        <dbReference type="ARBA" id="ARBA00023002"/>
    </source>
</evidence>
<dbReference type="Pfam" id="PF00296">
    <property type="entry name" value="Bac_luciferase"/>
    <property type="match status" value="1"/>
</dbReference>
<dbReference type="KEGG" id="nfr:ERS450000_01768"/>